<feature type="chain" id="PRO_5003119880" evidence="1">
    <location>
        <begin position="23"/>
        <end position="297"/>
    </location>
</feature>
<accession>D8PEK7</accession>
<feature type="signal peptide" evidence="1">
    <location>
        <begin position="1"/>
        <end position="22"/>
    </location>
</feature>
<dbReference type="KEGG" id="nde:NIDE1940"/>
<reference evidence="2 3" key="1">
    <citation type="journal article" date="2010" name="Proc. Natl. Acad. Sci. U.S.A.">
        <title>A Nitrospira metagenome illuminates the physiology and evolution of globally important nitrite-oxidizing bacteria.</title>
        <authorList>
            <person name="Lucker S."/>
            <person name="Wagner M."/>
            <person name="Maixner F."/>
            <person name="Pelletier E."/>
            <person name="Koch H."/>
            <person name="Vacherie B."/>
            <person name="Rattei T."/>
            <person name="Sinninghe Damste J."/>
            <person name="Spieck E."/>
            <person name="Le Paslier D."/>
            <person name="Daims H."/>
        </authorList>
    </citation>
    <scope>NUCLEOTIDE SEQUENCE [LARGE SCALE GENOMIC DNA]</scope>
</reference>
<gene>
    <name evidence="2" type="ORF">NIDE1940</name>
</gene>
<sequence>MKGIILSFVLTVTALCVGSSFAREPGSLEQDETAVKPIFSLKTDDREPLFGDRFTLKAGYKIWVAKWQAQASAVPTSQTQVNSDHPSAMNGPTVTGILKLRESAWFNSAFINFTWQRDGFDFAEQFNSGDHFFANRRDYSITGGVAIWEGLGIFAGYYDSRQEFTNQPNAPGSTVERHPRSLRGPIVGVFANVPMSERVSFYGNLAYAQLKFRGIQVPPNFIADTNSAQGWMNEIGVSITGPRVWRIGTELQLGFRAQIVQKNFGAGATGGAPPAGTNQHPLHDLTYGPIFAVNAVF</sequence>
<dbReference type="Proteomes" id="UP000001660">
    <property type="component" value="Chromosome"/>
</dbReference>
<dbReference type="HOGENOM" id="CLU_935919_0_0_0"/>
<proteinExistence type="predicted"/>
<dbReference type="OrthoDB" id="9854420at2"/>
<keyword evidence="3" id="KW-1185">Reference proteome</keyword>
<evidence type="ECO:0000313" key="3">
    <source>
        <dbReference type="Proteomes" id="UP000001660"/>
    </source>
</evidence>
<name>D8PEK7_9BACT</name>
<dbReference type="EMBL" id="FP929003">
    <property type="protein sequence ID" value="CBK41666.1"/>
    <property type="molecule type" value="Genomic_DNA"/>
</dbReference>
<dbReference type="AlphaFoldDB" id="D8PEK7"/>
<dbReference type="STRING" id="330214.NIDE1940"/>
<evidence type="ECO:0000313" key="2">
    <source>
        <dbReference type="EMBL" id="CBK41666.1"/>
    </source>
</evidence>
<organism evidence="2 3">
    <name type="scientific">Nitrospira defluvii</name>
    <dbReference type="NCBI Taxonomy" id="330214"/>
    <lineage>
        <taxon>Bacteria</taxon>
        <taxon>Pseudomonadati</taxon>
        <taxon>Nitrospirota</taxon>
        <taxon>Nitrospiria</taxon>
        <taxon>Nitrospirales</taxon>
        <taxon>Nitrospiraceae</taxon>
        <taxon>Nitrospira</taxon>
    </lineage>
</organism>
<evidence type="ECO:0000256" key="1">
    <source>
        <dbReference type="SAM" id="SignalP"/>
    </source>
</evidence>
<protein>
    <submittedName>
        <fullName evidence="2">Uncharacterized protein</fullName>
    </submittedName>
</protein>
<keyword evidence="1" id="KW-0732">Signal</keyword>